<dbReference type="PROSITE" id="PS51175">
    <property type="entry name" value="CBM6"/>
    <property type="match status" value="1"/>
</dbReference>
<sequence length="171" mass="18243">MVSGRRVTEAAEHVLWAGPSSQVVATRAALRVLGEVLPPRRPGAGSIRAEHFDECDGVVLSDETREAGTVVESNAAGGWVLFRDVDVDPRFVMCTLRLAGSGGESVVVELRAVGPGTGESASVVPVECPRGPYDWQEVPVRVPLRPGVSDLRVVFDRPGVRLAELVLHARS</sequence>
<dbReference type="InterPro" id="IPR006584">
    <property type="entry name" value="Cellulose-bd_IV"/>
</dbReference>
<feature type="domain" description="CBM6" evidence="2">
    <location>
        <begin position="45"/>
        <end position="168"/>
    </location>
</feature>
<dbReference type="CDD" id="cd04084">
    <property type="entry name" value="CBM6_xylanase-like"/>
    <property type="match status" value="1"/>
</dbReference>
<comment type="caution">
    <text evidence="3">The sequence shown here is derived from an EMBL/GenBank/DDBJ whole genome shotgun (WGS) entry which is preliminary data.</text>
</comment>
<gene>
    <name evidence="3" type="ORF">SK571_37435</name>
</gene>
<dbReference type="Proteomes" id="UP001271792">
    <property type="component" value="Unassembled WGS sequence"/>
</dbReference>
<reference evidence="3 4" key="2">
    <citation type="submission" date="2023-11" db="EMBL/GenBank/DDBJ databases">
        <authorList>
            <person name="Lara A.C."/>
            <person name="Chronakova A."/>
        </authorList>
    </citation>
    <scope>NUCLEOTIDE SEQUENCE [LARGE SCALE GENOMIC DNA]</scope>
    <source>
        <strain evidence="3 4">BCCO 10_0798</strain>
    </source>
</reference>
<proteinExistence type="predicted"/>
<dbReference type="EMBL" id="JAXAVV010000025">
    <property type="protein sequence ID" value="MDX8055088.1"/>
    <property type="molecule type" value="Genomic_DNA"/>
</dbReference>
<evidence type="ECO:0000256" key="1">
    <source>
        <dbReference type="ARBA" id="ARBA00022729"/>
    </source>
</evidence>
<evidence type="ECO:0000313" key="3">
    <source>
        <dbReference type="EMBL" id="MDX8055088.1"/>
    </source>
</evidence>
<accession>A0ABU4U3D4</accession>
<organism evidence="3 4">
    <name type="scientific">Lentzea kristufekii</name>
    <dbReference type="NCBI Taxonomy" id="3095430"/>
    <lineage>
        <taxon>Bacteria</taxon>
        <taxon>Bacillati</taxon>
        <taxon>Actinomycetota</taxon>
        <taxon>Actinomycetes</taxon>
        <taxon>Pseudonocardiales</taxon>
        <taxon>Pseudonocardiaceae</taxon>
        <taxon>Lentzea</taxon>
    </lineage>
</organism>
<reference evidence="3 4" key="1">
    <citation type="submission" date="2023-11" db="EMBL/GenBank/DDBJ databases">
        <title>Lentzea sokolovensis, sp. nov., Lentzea kristufkii, sp. nov., and Lentzea miocenensis, sp. nov., rare actinobacteria from Sokolov Coal Basin, Miocene lacustrine sediment, Czech Republic.</title>
        <authorList>
            <person name="Lara A."/>
            <person name="Kotroba L."/>
            <person name="Nouioui I."/>
            <person name="Neumann-Schaal M."/>
            <person name="Mast Y."/>
            <person name="Chronakova A."/>
        </authorList>
    </citation>
    <scope>NUCLEOTIDE SEQUENCE [LARGE SCALE GENOMIC DNA]</scope>
    <source>
        <strain evidence="3 4">BCCO 10_0798</strain>
    </source>
</reference>
<evidence type="ECO:0000259" key="2">
    <source>
        <dbReference type="PROSITE" id="PS51175"/>
    </source>
</evidence>
<dbReference type="Pfam" id="PF03422">
    <property type="entry name" value="CBM_6"/>
    <property type="match status" value="1"/>
</dbReference>
<dbReference type="SUPFAM" id="SSF49785">
    <property type="entry name" value="Galactose-binding domain-like"/>
    <property type="match status" value="1"/>
</dbReference>
<keyword evidence="1" id="KW-0732">Signal</keyword>
<evidence type="ECO:0000313" key="4">
    <source>
        <dbReference type="Proteomes" id="UP001271792"/>
    </source>
</evidence>
<dbReference type="Gene3D" id="2.60.120.260">
    <property type="entry name" value="Galactose-binding domain-like"/>
    <property type="match status" value="1"/>
</dbReference>
<dbReference type="InterPro" id="IPR008979">
    <property type="entry name" value="Galactose-bd-like_sf"/>
</dbReference>
<dbReference type="InterPro" id="IPR005084">
    <property type="entry name" value="CBM6"/>
</dbReference>
<dbReference type="RefSeq" id="WP_319988845.1">
    <property type="nucleotide sequence ID" value="NZ_JAXAVV010000025.1"/>
</dbReference>
<dbReference type="SMART" id="SM00606">
    <property type="entry name" value="CBD_IV"/>
    <property type="match status" value="1"/>
</dbReference>
<protein>
    <submittedName>
        <fullName evidence="3">Carbohydrate-binding protein</fullName>
    </submittedName>
</protein>
<keyword evidence="4" id="KW-1185">Reference proteome</keyword>
<name>A0ABU4U3D4_9PSEU</name>